<sequence length="30" mass="3380">MAMITGSLLKSTFKPNIELSTVKSLNWECH</sequence>
<evidence type="ECO:0000313" key="1">
    <source>
        <dbReference type="EnsemblMetazoa" id="tetur20g00600.1"/>
    </source>
</evidence>
<name>T1KSR8_TETUR</name>
<accession>T1KSR8</accession>
<dbReference type="EnsemblMetazoa" id="tetur20g00600.1">
    <property type="protein sequence ID" value="tetur20g00600.1"/>
    <property type="gene ID" value="tetur20g00600"/>
</dbReference>
<reference evidence="2" key="1">
    <citation type="submission" date="2011-08" db="EMBL/GenBank/DDBJ databases">
        <authorList>
            <person name="Rombauts S."/>
        </authorList>
    </citation>
    <scope>NUCLEOTIDE SEQUENCE</scope>
    <source>
        <strain evidence="2">London</strain>
    </source>
</reference>
<dbReference type="Proteomes" id="UP000015104">
    <property type="component" value="Unassembled WGS sequence"/>
</dbReference>
<evidence type="ECO:0000313" key="2">
    <source>
        <dbReference type="Proteomes" id="UP000015104"/>
    </source>
</evidence>
<dbReference type="EMBL" id="CAEY01000509">
    <property type="status" value="NOT_ANNOTATED_CDS"/>
    <property type="molecule type" value="Genomic_DNA"/>
</dbReference>
<keyword evidence="2" id="KW-1185">Reference proteome</keyword>
<reference evidence="1" key="2">
    <citation type="submission" date="2015-06" db="UniProtKB">
        <authorList>
            <consortium name="EnsemblMetazoa"/>
        </authorList>
    </citation>
    <scope>IDENTIFICATION</scope>
</reference>
<protein>
    <submittedName>
        <fullName evidence="1">Uncharacterized protein</fullName>
    </submittedName>
</protein>
<dbReference type="AlphaFoldDB" id="T1KSR8"/>
<proteinExistence type="predicted"/>
<dbReference type="HOGENOM" id="CLU_3406811_0_0_1"/>
<organism evidence="1 2">
    <name type="scientific">Tetranychus urticae</name>
    <name type="common">Two-spotted spider mite</name>
    <dbReference type="NCBI Taxonomy" id="32264"/>
    <lineage>
        <taxon>Eukaryota</taxon>
        <taxon>Metazoa</taxon>
        <taxon>Ecdysozoa</taxon>
        <taxon>Arthropoda</taxon>
        <taxon>Chelicerata</taxon>
        <taxon>Arachnida</taxon>
        <taxon>Acari</taxon>
        <taxon>Acariformes</taxon>
        <taxon>Trombidiformes</taxon>
        <taxon>Prostigmata</taxon>
        <taxon>Eleutherengona</taxon>
        <taxon>Raphignathae</taxon>
        <taxon>Tetranychoidea</taxon>
        <taxon>Tetranychidae</taxon>
        <taxon>Tetranychus</taxon>
    </lineage>
</organism>